<name>A0ABD6F0D7_9BILA</name>
<comment type="caution">
    <text evidence="1">The sequence shown here is derived from an EMBL/GenBank/DDBJ whole genome shotgun (WGS) entry which is preliminary data.</text>
</comment>
<protein>
    <submittedName>
        <fullName evidence="1">Uncharacterized protein</fullName>
    </submittedName>
</protein>
<keyword evidence="2" id="KW-1185">Reference proteome</keyword>
<sequence>MFLTDSNKIIFEQRTPYDRRKEKASMRAQRTSLFRYKLLGLNFEFSVSECYSPIQRMTLFDMALCHDHSSNSCYSHGHMSVRRIVRVLRKIMLTTATILRDFEL</sequence>
<gene>
    <name evidence="1" type="ORF">AB6A40_009286</name>
</gene>
<dbReference type="Proteomes" id="UP001608902">
    <property type="component" value="Unassembled WGS sequence"/>
</dbReference>
<accession>A0ABD6F0D7</accession>
<evidence type="ECO:0000313" key="1">
    <source>
        <dbReference type="EMBL" id="MFH4982577.1"/>
    </source>
</evidence>
<reference evidence="1 2" key="1">
    <citation type="submission" date="2024-08" db="EMBL/GenBank/DDBJ databases">
        <title>Gnathostoma spinigerum genome.</title>
        <authorList>
            <person name="Gonzalez-Bertolin B."/>
            <person name="Monzon S."/>
            <person name="Zaballos A."/>
            <person name="Jimenez P."/>
            <person name="Dekumyoy P."/>
            <person name="Varona S."/>
            <person name="Cuesta I."/>
            <person name="Sumanam S."/>
            <person name="Adisakwattana P."/>
            <person name="Gasser R.B."/>
            <person name="Hernandez-Gonzalez A."/>
            <person name="Young N.D."/>
            <person name="Perteguer M.J."/>
        </authorList>
    </citation>
    <scope>NUCLEOTIDE SEQUENCE [LARGE SCALE GENOMIC DNA]</scope>
    <source>
        <strain evidence="1">AL3</strain>
        <tissue evidence="1">Liver</tissue>
    </source>
</reference>
<dbReference type="AlphaFoldDB" id="A0ABD6F0D7"/>
<dbReference type="EMBL" id="JBGFUD010009625">
    <property type="protein sequence ID" value="MFH4982577.1"/>
    <property type="molecule type" value="Genomic_DNA"/>
</dbReference>
<organism evidence="1 2">
    <name type="scientific">Gnathostoma spinigerum</name>
    <dbReference type="NCBI Taxonomy" id="75299"/>
    <lineage>
        <taxon>Eukaryota</taxon>
        <taxon>Metazoa</taxon>
        <taxon>Ecdysozoa</taxon>
        <taxon>Nematoda</taxon>
        <taxon>Chromadorea</taxon>
        <taxon>Rhabditida</taxon>
        <taxon>Spirurina</taxon>
        <taxon>Gnathostomatomorpha</taxon>
        <taxon>Gnathostomatoidea</taxon>
        <taxon>Gnathostomatidae</taxon>
        <taxon>Gnathostoma</taxon>
    </lineage>
</organism>
<evidence type="ECO:0000313" key="2">
    <source>
        <dbReference type="Proteomes" id="UP001608902"/>
    </source>
</evidence>
<proteinExistence type="predicted"/>